<gene>
    <name evidence="1" type="ORF">CQ006_20725</name>
</gene>
<dbReference type="AlphaFoldDB" id="A0A2S9DG00"/>
<dbReference type="EMBL" id="PCQE01000042">
    <property type="protein sequence ID" value="PRB97251.1"/>
    <property type="molecule type" value="Genomic_DNA"/>
</dbReference>
<accession>A0A2S9DG00</accession>
<name>A0A2S9DG00_PSECE</name>
<proteinExistence type="predicted"/>
<dbReference type="RefSeq" id="WP_105226960.1">
    <property type="nucleotide sequence ID" value="NZ_PCQE01000042.1"/>
</dbReference>
<comment type="caution">
    <text evidence="1">The sequence shown here is derived from an EMBL/GenBank/DDBJ whole genome shotgun (WGS) entry which is preliminary data.</text>
</comment>
<organism evidence="1 2">
    <name type="scientific">Pseudomonas cedrina</name>
    <dbReference type="NCBI Taxonomy" id="651740"/>
    <lineage>
        <taxon>Bacteria</taxon>
        <taxon>Pseudomonadati</taxon>
        <taxon>Pseudomonadota</taxon>
        <taxon>Gammaproteobacteria</taxon>
        <taxon>Pseudomonadales</taxon>
        <taxon>Pseudomonadaceae</taxon>
        <taxon>Pseudomonas</taxon>
    </lineage>
</organism>
<dbReference type="Proteomes" id="UP000239458">
    <property type="component" value="Unassembled WGS sequence"/>
</dbReference>
<sequence>MDLQTFRQVVDSSDPGIASCDDEPHRLYDYIGLQMESSFASSVVSDALYSRIRDAFTSGHAAIWQICRSLRTDLIREHVLLGTKLEPYLDVIDHLADAIRIGDNAGSSIEGDWSQAIRAAYDHTHFRSWGDRDPERLYSRDFKVAKAARALSDNGFAIHLEPGRLSLEETAERAVVATIEDIIAKMGGVNVARRIFKEISPLFDPEQQRYHVVRRVSMTDDGTPQIPWGYLIQLAAKHAQGSKPYIDTDFQWHKLCSMAQAFGAVIDVQPYTPKFFGSMDAFALLPLLKEIAVYDTLFCIPQMRPTDVVKLARGMLDWMDPEAPTNSGWSIEQALEITSYLLSSSCNVRGPIFVDEADVRRACPAVPREIVAKVLDEVLSHPTSGANRNFSNPADAPAPGSPQTGHDFFLRPLLRSSGRRFILLDCSVCAPACIEALLTALRPETKSLDDKVGLAVERFLKAELASHGIAIGEGDYDSGGEHGECDLVIETPEAVIFAEIKKKPLTRRAKAGSDAALILDLAGSLLAAQAQAGWHEVRLRRDGHLDLEYEGVITRLGLSDREVERVAVSLLDYGGFQDRTLLKQFLEGTMNANFMVSDARLTKKFAGVNESLAEIRDQVALLHPGAVTIDQPFFHCWFISVPQLLVLLDGVTDSLGFKNALWSSRHIVTGSSDLYFDLSYMRRLRKESITSSGPLEMS</sequence>
<reference evidence="1 2" key="1">
    <citation type="submission" date="2017-09" db="EMBL/GenBank/DDBJ databases">
        <title>Genomic, metabolic, and phenotypic characteristics of bacterial isolates from the natural microbiome of the model nematode Caenorhabditis elegans.</title>
        <authorList>
            <person name="Zimmermann J."/>
            <person name="Obeng N."/>
            <person name="Yang W."/>
            <person name="Obeng O."/>
            <person name="Kissoyan K."/>
            <person name="Pees B."/>
            <person name="Dirksen P."/>
            <person name="Hoppner M."/>
            <person name="Franke A."/>
            <person name="Rosenstiel P."/>
            <person name="Leippe M."/>
            <person name="Dierking K."/>
            <person name="Kaleta C."/>
            <person name="Schulenburg H."/>
        </authorList>
    </citation>
    <scope>NUCLEOTIDE SEQUENCE [LARGE SCALE GENOMIC DNA]</scope>
    <source>
        <strain evidence="1 2">MYb184</strain>
    </source>
</reference>
<evidence type="ECO:0000313" key="2">
    <source>
        <dbReference type="Proteomes" id="UP000239458"/>
    </source>
</evidence>
<evidence type="ECO:0000313" key="1">
    <source>
        <dbReference type="EMBL" id="PRB97251.1"/>
    </source>
</evidence>
<protein>
    <submittedName>
        <fullName evidence="1">Uncharacterized protein</fullName>
    </submittedName>
</protein>